<dbReference type="InterPro" id="IPR017871">
    <property type="entry name" value="ABC_transporter-like_CS"/>
</dbReference>
<dbReference type="InterPro" id="IPR027417">
    <property type="entry name" value="P-loop_NTPase"/>
</dbReference>
<evidence type="ECO:0000256" key="5">
    <source>
        <dbReference type="ARBA" id="ARBA00022840"/>
    </source>
</evidence>
<dbReference type="PROSITE" id="PS00211">
    <property type="entry name" value="ABC_TRANSPORTER_1"/>
    <property type="match status" value="1"/>
</dbReference>
<keyword evidence="13" id="KW-1185">Reference proteome</keyword>
<keyword evidence="7 9" id="KW-0472">Membrane</keyword>
<evidence type="ECO:0008006" key="14">
    <source>
        <dbReference type="Google" id="ProtNLM"/>
    </source>
</evidence>
<dbReference type="Pfam" id="PF00005">
    <property type="entry name" value="ABC_tran"/>
    <property type="match status" value="2"/>
</dbReference>
<accession>A0ABN9Q1M7</accession>
<reference evidence="12" key="1">
    <citation type="submission" date="2023-10" db="EMBL/GenBank/DDBJ databases">
        <authorList>
            <person name="Chen Y."/>
            <person name="Shah S."/>
            <person name="Dougan E. K."/>
            <person name="Thang M."/>
            <person name="Chan C."/>
        </authorList>
    </citation>
    <scope>NUCLEOTIDE SEQUENCE [LARGE SCALE GENOMIC DNA]</scope>
</reference>
<feature type="transmembrane region" description="Helical" evidence="9">
    <location>
        <begin position="536"/>
        <end position="556"/>
    </location>
</feature>
<dbReference type="CDD" id="cd18580">
    <property type="entry name" value="ABC_6TM_ABCC_D2"/>
    <property type="match status" value="1"/>
</dbReference>
<evidence type="ECO:0000256" key="8">
    <source>
        <dbReference type="SAM" id="MobiDB-lite"/>
    </source>
</evidence>
<feature type="transmembrane region" description="Helical" evidence="9">
    <location>
        <begin position="439"/>
        <end position="461"/>
    </location>
</feature>
<keyword evidence="4" id="KW-0547">Nucleotide-binding</keyword>
<dbReference type="InterPro" id="IPR011527">
    <property type="entry name" value="ABC1_TM_dom"/>
</dbReference>
<keyword evidence="6 9" id="KW-1133">Transmembrane helix</keyword>
<evidence type="ECO:0000256" key="4">
    <source>
        <dbReference type="ARBA" id="ARBA00022741"/>
    </source>
</evidence>
<dbReference type="PROSITE" id="PS50929">
    <property type="entry name" value="ABC_TM1F"/>
    <property type="match status" value="1"/>
</dbReference>
<sequence length="826" mass="89261">MVAGPVGSGKSTLLASLACARPVLEGSCEVLGWRSYVTQKPFLLNGTVKENILFGLTFETTRYEDAIWRAALTEDLRALSLGDQTLVGENGVQLSGGQKARVALARAMYADADVALLDDVLSAVDAHTGRHLWEHCIVKGLKGSGKTVVLVSHQLQYLSIRGTKNVDSVVVLRAGRVEMQGPWEQIRQVTSGSDELLSFVGERDQEAPGQDGGGGGDGRAAEGASCGRGEPERPPGAGPVSVSLAECQAAVARALASVQGRRVDGPLIEVVRQSIGGESEAMEAMRQGGVTLTDMKAYLSVFGSWFTISLLFVLLVAGALFEIASNVWLSIWTNSAAASSQQDEERNLLIYTLISVGGASVGCFQTLILTVCSLAASRKVHSEMLRRLVGAPMSFFDNAPTGRIMNRFFQDMQNIDQAVPQCISDQTLRTLNIITQLSLIYVEAPWVLVSLPFLLVPYVMIFNRMRVPNRDTRRIESAAHSPVYSHFGDTLLGRETVRAFGAEPRFERENLRHITAMANAKYGNNAVSKWAQILTTQWGCALFFVSGFVCVVLAGAGDMKASQVGLVLLYAGQLQRAAMDYMMNTANLEKQFVSVERVAEYMRLESEEGASVSAGEPLEGWPHDASVSLQNVMLRYQLHRPLVLTCVDLWVPPGAKVALCGRTGCGKSTLFAALSRLYPLVGGRVSIGGRDISAVPLSELRAQVRVVSQDAFLVSGSLRRNLAMQGEDSVEDGVLWECLGVVGMDEKVKSMDGGLDTWVQEGGQNFSVGERQLLSLARVLVPRGRSLVSTWEPPRILLCDEATASVDLVADQRVHDVLLGLPTTVV</sequence>
<dbReference type="InterPro" id="IPR050173">
    <property type="entry name" value="ABC_transporter_C-like"/>
</dbReference>
<evidence type="ECO:0000259" key="10">
    <source>
        <dbReference type="PROSITE" id="PS50893"/>
    </source>
</evidence>
<dbReference type="CDD" id="cd03250">
    <property type="entry name" value="ABCC_MRP_domain1"/>
    <property type="match status" value="1"/>
</dbReference>
<dbReference type="SUPFAM" id="SSF90123">
    <property type="entry name" value="ABC transporter transmembrane region"/>
    <property type="match status" value="1"/>
</dbReference>
<keyword evidence="2" id="KW-0813">Transport</keyword>
<evidence type="ECO:0000256" key="6">
    <source>
        <dbReference type="ARBA" id="ARBA00022989"/>
    </source>
</evidence>
<organism evidence="12 13">
    <name type="scientific">Prorocentrum cordatum</name>
    <dbReference type="NCBI Taxonomy" id="2364126"/>
    <lineage>
        <taxon>Eukaryota</taxon>
        <taxon>Sar</taxon>
        <taxon>Alveolata</taxon>
        <taxon>Dinophyceae</taxon>
        <taxon>Prorocentrales</taxon>
        <taxon>Prorocentraceae</taxon>
        <taxon>Prorocentrum</taxon>
    </lineage>
</organism>
<dbReference type="InterPro" id="IPR003593">
    <property type="entry name" value="AAA+_ATPase"/>
</dbReference>
<evidence type="ECO:0000313" key="13">
    <source>
        <dbReference type="Proteomes" id="UP001189429"/>
    </source>
</evidence>
<evidence type="ECO:0000256" key="2">
    <source>
        <dbReference type="ARBA" id="ARBA00022448"/>
    </source>
</evidence>
<gene>
    <name evidence="12" type="ORF">PCOR1329_LOCUS7944</name>
</gene>
<evidence type="ECO:0000256" key="1">
    <source>
        <dbReference type="ARBA" id="ARBA00004141"/>
    </source>
</evidence>
<evidence type="ECO:0000256" key="3">
    <source>
        <dbReference type="ARBA" id="ARBA00022692"/>
    </source>
</evidence>
<keyword evidence="3 9" id="KW-0812">Transmembrane</keyword>
<comment type="subcellular location">
    <subcellularLocation>
        <location evidence="1">Membrane</location>
        <topology evidence="1">Multi-pass membrane protein</topology>
    </subcellularLocation>
</comment>
<dbReference type="InterPro" id="IPR036640">
    <property type="entry name" value="ABC1_TM_sf"/>
</dbReference>
<name>A0ABN9Q1M7_9DINO</name>
<dbReference type="SUPFAM" id="SSF52540">
    <property type="entry name" value="P-loop containing nucleoside triphosphate hydrolases"/>
    <property type="match status" value="2"/>
</dbReference>
<feature type="domain" description="ABC transmembrane type-1" evidence="11">
    <location>
        <begin position="310"/>
        <end position="590"/>
    </location>
</feature>
<evidence type="ECO:0000259" key="11">
    <source>
        <dbReference type="PROSITE" id="PS50929"/>
    </source>
</evidence>
<feature type="domain" description="ABC transporter" evidence="10">
    <location>
        <begin position="2"/>
        <end position="199"/>
    </location>
</feature>
<keyword evidence="5" id="KW-0067">ATP-binding</keyword>
<feature type="non-terminal residue" evidence="12">
    <location>
        <position position="826"/>
    </location>
</feature>
<evidence type="ECO:0000256" key="9">
    <source>
        <dbReference type="SAM" id="Phobius"/>
    </source>
</evidence>
<dbReference type="Pfam" id="PF00664">
    <property type="entry name" value="ABC_membrane"/>
    <property type="match status" value="1"/>
</dbReference>
<dbReference type="SMART" id="SM00382">
    <property type="entry name" value="AAA"/>
    <property type="match status" value="2"/>
</dbReference>
<comment type="caution">
    <text evidence="12">The sequence shown here is derived from an EMBL/GenBank/DDBJ whole genome shotgun (WGS) entry which is preliminary data.</text>
</comment>
<proteinExistence type="predicted"/>
<dbReference type="Proteomes" id="UP001189429">
    <property type="component" value="Unassembled WGS sequence"/>
</dbReference>
<protein>
    <recommendedName>
        <fullName evidence="14">ATP-dependent transporter ycf16</fullName>
    </recommendedName>
</protein>
<dbReference type="PROSITE" id="PS50893">
    <property type="entry name" value="ABC_TRANSPORTER_2"/>
    <property type="match status" value="1"/>
</dbReference>
<evidence type="ECO:0000313" key="12">
    <source>
        <dbReference type="EMBL" id="CAK0799535.1"/>
    </source>
</evidence>
<feature type="region of interest" description="Disordered" evidence="8">
    <location>
        <begin position="204"/>
        <end position="240"/>
    </location>
</feature>
<dbReference type="Gene3D" id="1.20.1560.10">
    <property type="entry name" value="ABC transporter type 1, transmembrane domain"/>
    <property type="match status" value="1"/>
</dbReference>
<dbReference type="InterPro" id="IPR044726">
    <property type="entry name" value="ABCC_6TM_D2"/>
</dbReference>
<dbReference type="InterPro" id="IPR003439">
    <property type="entry name" value="ABC_transporter-like_ATP-bd"/>
</dbReference>
<feature type="transmembrane region" description="Helical" evidence="9">
    <location>
        <begin position="305"/>
        <end position="328"/>
    </location>
</feature>
<dbReference type="Gene3D" id="3.40.50.300">
    <property type="entry name" value="P-loop containing nucleotide triphosphate hydrolases"/>
    <property type="match status" value="2"/>
</dbReference>
<dbReference type="EMBL" id="CAUYUJ010002168">
    <property type="protein sequence ID" value="CAK0799535.1"/>
    <property type="molecule type" value="Genomic_DNA"/>
</dbReference>
<dbReference type="PANTHER" id="PTHR24223">
    <property type="entry name" value="ATP-BINDING CASSETTE SUB-FAMILY C"/>
    <property type="match status" value="1"/>
</dbReference>
<evidence type="ECO:0000256" key="7">
    <source>
        <dbReference type="ARBA" id="ARBA00023136"/>
    </source>
</evidence>
<feature type="transmembrane region" description="Helical" evidence="9">
    <location>
        <begin position="348"/>
        <end position="376"/>
    </location>
</feature>